<dbReference type="InterPro" id="IPR036890">
    <property type="entry name" value="HATPase_C_sf"/>
</dbReference>
<evidence type="ECO:0000259" key="15">
    <source>
        <dbReference type="PROSITE" id="PS50109"/>
    </source>
</evidence>
<dbReference type="SMART" id="SM00388">
    <property type="entry name" value="HisKA"/>
    <property type="match status" value="1"/>
</dbReference>
<dbReference type="PRINTS" id="PR00344">
    <property type="entry name" value="BCTRLSENSOR"/>
</dbReference>
<dbReference type="PANTHER" id="PTHR45453">
    <property type="entry name" value="PHOSPHATE REGULON SENSOR PROTEIN PHOR"/>
    <property type="match status" value="1"/>
</dbReference>
<evidence type="ECO:0000256" key="6">
    <source>
        <dbReference type="ARBA" id="ARBA00022679"/>
    </source>
</evidence>
<reference evidence="16" key="1">
    <citation type="submission" date="2022-01" db="EMBL/GenBank/DDBJ databases">
        <title>Paenibacillus spongiae sp. nov., isolated from marine sponge.</title>
        <authorList>
            <person name="Li Z."/>
            <person name="Zhang M."/>
        </authorList>
    </citation>
    <scope>NUCLEOTIDE SEQUENCE</scope>
    <source>
        <strain evidence="16">PHS-Z3</strain>
    </source>
</reference>
<dbReference type="EMBL" id="CP091430">
    <property type="protein sequence ID" value="UVI31740.1"/>
    <property type="molecule type" value="Genomic_DNA"/>
</dbReference>
<keyword evidence="11 14" id="KW-1133">Transmembrane helix</keyword>
<organism evidence="16 17">
    <name type="scientific">Paenibacillus spongiae</name>
    <dbReference type="NCBI Taxonomy" id="2909671"/>
    <lineage>
        <taxon>Bacteria</taxon>
        <taxon>Bacillati</taxon>
        <taxon>Bacillota</taxon>
        <taxon>Bacilli</taxon>
        <taxon>Bacillales</taxon>
        <taxon>Paenibacillaceae</taxon>
        <taxon>Paenibacillus</taxon>
    </lineage>
</organism>
<dbReference type="RefSeq" id="WP_258387802.1">
    <property type="nucleotide sequence ID" value="NZ_CP091430.1"/>
</dbReference>
<dbReference type="Pfam" id="PF02518">
    <property type="entry name" value="HATPase_c"/>
    <property type="match status" value="1"/>
</dbReference>
<dbReference type="PROSITE" id="PS50109">
    <property type="entry name" value="HIS_KIN"/>
    <property type="match status" value="1"/>
</dbReference>
<proteinExistence type="predicted"/>
<dbReference type="InterPro" id="IPR050351">
    <property type="entry name" value="BphY/WalK/GraS-like"/>
</dbReference>
<dbReference type="PANTHER" id="PTHR45453:SF2">
    <property type="entry name" value="HISTIDINE KINASE"/>
    <property type="match status" value="1"/>
</dbReference>
<evidence type="ECO:0000256" key="3">
    <source>
        <dbReference type="ARBA" id="ARBA00012438"/>
    </source>
</evidence>
<dbReference type="SUPFAM" id="SSF47384">
    <property type="entry name" value="Homodimeric domain of signal transducing histidine kinase"/>
    <property type="match status" value="1"/>
</dbReference>
<dbReference type="SMART" id="SM00387">
    <property type="entry name" value="HATPase_c"/>
    <property type="match status" value="1"/>
</dbReference>
<evidence type="ECO:0000256" key="5">
    <source>
        <dbReference type="ARBA" id="ARBA00022553"/>
    </source>
</evidence>
<gene>
    <name evidence="16" type="ORF">L1F29_07960</name>
</gene>
<dbReference type="CDD" id="cd00082">
    <property type="entry name" value="HisKA"/>
    <property type="match status" value="1"/>
</dbReference>
<evidence type="ECO:0000313" key="17">
    <source>
        <dbReference type="Proteomes" id="UP001057877"/>
    </source>
</evidence>
<dbReference type="Gene3D" id="1.10.287.130">
    <property type="match status" value="1"/>
</dbReference>
<evidence type="ECO:0000256" key="10">
    <source>
        <dbReference type="ARBA" id="ARBA00022840"/>
    </source>
</evidence>
<evidence type="ECO:0000256" key="11">
    <source>
        <dbReference type="ARBA" id="ARBA00022989"/>
    </source>
</evidence>
<evidence type="ECO:0000256" key="13">
    <source>
        <dbReference type="ARBA" id="ARBA00023136"/>
    </source>
</evidence>
<protein>
    <recommendedName>
        <fullName evidence="3">histidine kinase</fullName>
        <ecNumber evidence="3">2.7.13.3</ecNumber>
    </recommendedName>
</protein>
<dbReference type="InterPro" id="IPR003661">
    <property type="entry name" value="HisK_dim/P_dom"/>
</dbReference>
<keyword evidence="17" id="KW-1185">Reference proteome</keyword>
<name>A0ABY5SGY9_9BACL</name>
<keyword evidence="9 16" id="KW-0418">Kinase</keyword>
<evidence type="ECO:0000313" key="16">
    <source>
        <dbReference type="EMBL" id="UVI31740.1"/>
    </source>
</evidence>
<accession>A0ABY5SGY9</accession>
<keyword evidence="7 14" id="KW-0812">Transmembrane</keyword>
<comment type="subcellular location">
    <subcellularLocation>
        <location evidence="2">Cell membrane</location>
        <topology evidence="2">Multi-pass membrane protein</topology>
    </subcellularLocation>
</comment>
<comment type="catalytic activity">
    <reaction evidence="1">
        <text>ATP + protein L-histidine = ADP + protein N-phospho-L-histidine.</text>
        <dbReference type="EC" id="2.7.13.3"/>
    </reaction>
</comment>
<dbReference type="InterPro" id="IPR003594">
    <property type="entry name" value="HATPase_dom"/>
</dbReference>
<dbReference type="EC" id="2.7.13.3" evidence="3"/>
<feature type="domain" description="Histidine kinase" evidence="15">
    <location>
        <begin position="151"/>
        <end position="367"/>
    </location>
</feature>
<evidence type="ECO:0000256" key="4">
    <source>
        <dbReference type="ARBA" id="ARBA00022475"/>
    </source>
</evidence>
<dbReference type="InterPro" id="IPR005467">
    <property type="entry name" value="His_kinase_dom"/>
</dbReference>
<evidence type="ECO:0000256" key="7">
    <source>
        <dbReference type="ARBA" id="ARBA00022692"/>
    </source>
</evidence>
<dbReference type="GO" id="GO:0016301">
    <property type="term" value="F:kinase activity"/>
    <property type="evidence" value="ECO:0007669"/>
    <property type="project" value="UniProtKB-KW"/>
</dbReference>
<keyword evidence="8" id="KW-0547">Nucleotide-binding</keyword>
<evidence type="ECO:0000256" key="1">
    <source>
        <dbReference type="ARBA" id="ARBA00000085"/>
    </source>
</evidence>
<keyword evidence="12" id="KW-0902">Two-component regulatory system</keyword>
<dbReference type="InterPro" id="IPR036097">
    <property type="entry name" value="HisK_dim/P_sf"/>
</dbReference>
<evidence type="ECO:0000256" key="8">
    <source>
        <dbReference type="ARBA" id="ARBA00022741"/>
    </source>
</evidence>
<keyword evidence="5" id="KW-0597">Phosphoprotein</keyword>
<feature type="transmembrane region" description="Helical" evidence="14">
    <location>
        <begin position="31"/>
        <end position="53"/>
    </location>
</feature>
<evidence type="ECO:0000256" key="14">
    <source>
        <dbReference type="SAM" id="Phobius"/>
    </source>
</evidence>
<keyword evidence="13 14" id="KW-0472">Membrane</keyword>
<keyword evidence="10" id="KW-0067">ATP-binding</keyword>
<sequence length="372" mass="41831">MNHDNNKTDAAPGTDKPETAVRPLRYIQDSLSYIAAFTAALLLSDTALILGALRNPGDVEPATAVYAGVLAFFCLSLWLAYDYLRQRAYYRQLEEAKRQASLLDAALRVRSGVTTDQIAVQRLLRTQYEAYMEQLGVYRRQQEMHNHFIHQWVHQMKTPVAVIDLIVQQAGQMEGAGDTQTGLGSIREETERLTRGLDMMLSTARLDKFEMDVHIRRVSLHELVRQVTNTYKRLCIKHSIFPQIIGEADVETDEKWIAFVVHQLVGNAVKYSKLKPGTKKLLLQIDRTDDGGVSLRVTDEGIGIAAHELPRIFDPFYTGHNGRLVEESTGMGLYLAKQVCAKLGHRLSVTSVPGSGTTFTVSFQMQVLHKFQ</sequence>
<keyword evidence="6" id="KW-0808">Transferase</keyword>
<dbReference type="SUPFAM" id="SSF55874">
    <property type="entry name" value="ATPase domain of HSP90 chaperone/DNA topoisomerase II/histidine kinase"/>
    <property type="match status" value="1"/>
</dbReference>
<feature type="transmembrane region" description="Helical" evidence="14">
    <location>
        <begin position="65"/>
        <end position="84"/>
    </location>
</feature>
<evidence type="ECO:0000256" key="12">
    <source>
        <dbReference type="ARBA" id="ARBA00023012"/>
    </source>
</evidence>
<dbReference type="Gene3D" id="3.30.565.10">
    <property type="entry name" value="Histidine kinase-like ATPase, C-terminal domain"/>
    <property type="match status" value="1"/>
</dbReference>
<evidence type="ECO:0000256" key="9">
    <source>
        <dbReference type="ARBA" id="ARBA00022777"/>
    </source>
</evidence>
<dbReference type="Proteomes" id="UP001057877">
    <property type="component" value="Chromosome"/>
</dbReference>
<keyword evidence="4" id="KW-1003">Cell membrane</keyword>
<dbReference type="InterPro" id="IPR004358">
    <property type="entry name" value="Sig_transdc_His_kin-like_C"/>
</dbReference>
<evidence type="ECO:0000256" key="2">
    <source>
        <dbReference type="ARBA" id="ARBA00004651"/>
    </source>
</evidence>